<feature type="transmembrane region" description="Helical" evidence="1">
    <location>
        <begin position="189"/>
        <end position="205"/>
    </location>
</feature>
<proteinExistence type="predicted"/>
<dbReference type="Proteomes" id="UP000295620">
    <property type="component" value="Unassembled WGS sequence"/>
</dbReference>
<organism evidence="2 3">
    <name type="scientific">Pedobacter metabolipauper</name>
    <dbReference type="NCBI Taxonomy" id="425513"/>
    <lineage>
        <taxon>Bacteria</taxon>
        <taxon>Pseudomonadati</taxon>
        <taxon>Bacteroidota</taxon>
        <taxon>Sphingobacteriia</taxon>
        <taxon>Sphingobacteriales</taxon>
        <taxon>Sphingobacteriaceae</taxon>
        <taxon>Pedobacter</taxon>
    </lineage>
</organism>
<evidence type="ECO:0000256" key="1">
    <source>
        <dbReference type="SAM" id="Phobius"/>
    </source>
</evidence>
<evidence type="ECO:0000313" key="3">
    <source>
        <dbReference type="Proteomes" id="UP000295620"/>
    </source>
</evidence>
<keyword evidence="1" id="KW-0472">Membrane</keyword>
<feature type="transmembrane region" description="Helical" evidence="1">
    <location>
        <begin position="12"/>
        <end position="31"/>
    </location>
</feature>
<feature type="transmembrane region" description="Helical" evidence="1">
    <location>
        <begin position="148"/>
        <end position="169"/>
    </location>
</feature>
<name>A0A4R6ST81_9SPHI</name>
<accession>A0A4R6ST81</accession>
<dbReference type="InterPro" id="IPR021354">
    <property type="entry name" value="DUF2975"/>
</dbReference>
<dbReference type="OrthoDB" id="766118at2"/>
<evidence type="ECO:0008006" key="4">
    <source>
        <dbReference type="Google" id="ProtNLM"/>
    </source>
</evidence>
<dbReference type="EMBL" id="SNYC01000005">
    <property type="protein sequence ID" value="TDQ08156.1"/>
    <property type="molecule type" value="Genomic_DNA"/>
</dbReference>
<gene>
    <name evidence="2" type="ORF">ATK78_2660</name>
</gene>
<evidence type="ECO:0000313" key="2">
    <source>
        <dbReference type="EMBL" id="TDQ08156.1"/>
    </source>
</evidence>
<reference evidence="2 3" key="1">
    <citation type="submission" date="2019-03" db="EMBL/GenBank/DDBJ databases">
        <title>Genomic Encyclopedia of Archaeal and Bacterial Type Strains, Phase II (KMG-II): from individual species to whole genera.</title>
        <authorList>
            <person name="Goeker M."/>
        </authorList>
    </citation>
    <scope>NUCLEOTIDE SEQUENCE [LARGE SCALE GENOMIC DNA]</scope>
    <source>
        <strain evidence="2 3">DSM 19035</strain>
    </source>
</reference>
<dbReference type="Pfam" id="PF11188">
    <property type="entry name" value="DUF2975"/>
    <property type="match status" value="1"/>
</dbReference>
<dbReference type="AlphaFoldDB" id="A0A4R6ST81"/>
<comment type="caution">
    <text evidence="2">The sequence shown here is derived from an EMBL/GenBank/DDBJ whole genome shotgun (WGS) entry which is preliminary data.</text>
</comment>
<keyword evidence="1" id="KW-1133">Transmembrane helix</keyword>
<protein>
    <recommendedName>
        <fullName evidence="4">DUF2975 family protein</fullName>
    </recommendedName>
</protein>
<keyword evidence="1" id="KW-0812">Transmembrane</keyword>
<sequence length="219" mass="25116">MTNDLKSMKWIKSVLVAGGILILIVTIYQSGSVFKKGWNDADDPIVLRSEFHSVIFDDVITTRADSLNITGKDGYIYKLKADYRVNGDVFNLKDSGQRISFLEGFNFSLTVTILVLGILILGNLYYFIDDSSRGDIFTLKNINRIKIIGYYCISLSVALFIWDLVSFFIAKEIFSHTEYQVSYEFDFNYLMFTVGVVTILIMHVFKKGYELKQEHELTI</sequence>
<feature type="transmembrane region" description="Helical" evidence="1">
    <location>
        <begin position="107"/>
        <end position="128"/>
    </location>
</feature>
<keyword evidence="3" id="KW-1185">Reference proteome</keyword>